<protein>
    <submittedName>
        <fullName evidence="1">Uncharacterized protein</fullName>
    </submittedName>
</protein>
<gene>
    <name evidence="2" type="ORF">g.36309</name>
    <name evidence="1" type="ORF">g.36310</name>
</gene>
<proteinExistence type="predicted"/>
<evidence type="ECO:0000313" key="1">
    <source>
        <dbReference type="EMBL" id="JAS73055.1"/>
    </source>
</evidence>
<sequence>MAECKINEIFNTLDNDDPCVRVSKSMISLSEDGHSCKCSLCKTSFDVPLEPTNLRFTIWSHIQEPGHRHNLPNYQEMVSQCDKSIKKLSCSIPDHLKND</sequence>
<accession>A0A1B6HEI6</accession>
<dbReference type="AlphaFoldDB" id="A0A1B6HEI6"/>
<feature type="non-terminal residue" evidence="1">
    <location>
        <position position="99"/>
    </location>
</feature>
<dbReference type="EMBL" id="GECU01018845">
    <property type="protein sequence ID" value="JAS88861.1"/>
    <property type="molecule type" value="Transcribed_RNA"/>
</dbReference>
<evidence type="ECO:0000313" key="2">
    <source>
        <dbReference type="EMBL" id="JAS88861.1"/>
    </source>
</evidence>
<reference evidence="1" key="1">
    <citation type="submission" date="2015-11" db="EMBL/GenBank/DDBJ databases">
        <title>De novo transcriptome assembly of four potential Pierce s Disease insect vectors from Arizona vineyards.</title>
        <authorList>
            <person name="Tassone E.E."/>
        </authorList>
    </citation>
    <scope>NUCLEOTIDE SEQUENCE</scope>
</reference>
<organism evidence="1">
    <name type="scientific">Homalodisca liturata</name>
    <dbReference type="NCBI Taxonomy" id="320908"/>
    <lineage>
        <taxon>Eukaryota</taxon>
        <taxon>Metazoa</taxon>
        <taxon>Ecdysozoa</taxon>
        <taxon>Arthropoda</taxon>
        <taxon>Hexapoda</taxon>
        <taxon>Insecta</taxon>
        <taxon>Pterygota</taxon>
        <taxon>Neoptera</taxon>
        <taxon>Paraneoptera</taxon>
        <taxon>Hemiptera</taxon>
        <taxon>Auchenorrhyncha</taxon>
        <taxon>Membracoidea</taxon>
        <taxon>Cicadellidae</taxon>
        <taxon>Cicadellinae</taxon>
        <taxon>Proconiini</taxon>
        <taxon>Homalodisca</taxon>
    </lineage>
</organism>
<dbReference type="EMBL" id="GECU01034651">
    <property type="protein sequence ID" value="JAS73055.1"/>
    <property type="molecule type" value="Transcribed_RNA"/>
</dbReference>
<name>A0A1B6HEI6_9HEMI</name>